<feature type="disulfide bond" evidence="9">
    <location>
        <begin position="275"/>
        <end position="336"/>
    </location>
</feature>
<dbReference type="Proteomes" id="UP001142489">
    <property type="component" value="Unassembled WGS sequence"/>
</dbReference>
<dbReference type="PANTHER" id="PTHR48071">
    <property type="entry name" value="SRCR DOMAIN-CONTAINING PROTEIN"/>
    <property type="match status" value="1"/>
</dbReference>
<sequence length="1261" mass="136093">MEGIFFFYFLTISMTFVYLGTILSSGTTEPDQPEIRLVNGSSRCSGRVEVLHNGAWGTVCDDSWGIEEARVVCRQLGCAAAISAPRNAHFGRGSGRIWLDELQCTGTESTLSQCPARNWGDNDCHHGEDAGVICSEVRLVGGSSPCSGRVEMLHNQRWGTVCDNGWDLNDARVVCREVGCGDALAAASAAKFGRGSGPTWMDQVNCTGEEDSLRKCPPRNLVEHSCDHSKDAEPPEIRLTSGPNHCSGRVEIFHEKLWGTICDDDWDLDDARVVCSYLGCGTALSAPRGSRFGQGSGPIWLDGINCTGSETAISKCAAKPWGDHDCTHTEDAGVICAELRLADGPSRCAGRVEVYHNQQWGTICDDGWDLNDAQVVCRELDCGTAIKALPGSRYGSGSDTVWLDQVNCTGKEAFLSECPKKPWGEARCDQRRKASVECSDPNEVRLVNGTSRCAGRVEVLHNQQWGTVCDDGWDLSSAQVVCRELGCGIALEAPRGANFGRGSDPIWLDDVKCKGTEAALRDCRLKPWGEHNCNHGEDAGAVCSELRLVNGSSHCSGRVEIFHDQQWGTVCDDRWGPKHAEVVCRELGCGAPLKAHTKAYFGQGTGPIWLDDVNCQGTETALRDCTASAWGHNNCNHREDAGVECADPVELRLVNGSHRCSGRVEVLHLQQYGTVCDDSWDLNEAIVVCRYLNCGTAISAPRGARFGRGSDPIWMDDVECTGSETSLATCKAKPWGSNDCNHGEDAGVVCSEDLRLVNGSDRCSGRVEIRTSHSNEWGTVCDRTWDMNDAEVVCKQLGCGAAVSAPGGAHFGRGSGSIWLDDVNCQGTEDAIQECRANTQGNNNCNHGQDAGVVCGASTTLNVAKIRLTDGPHSCAGRIEVFHQQQWGTVCDDGWGLPDASVICRQLNCGIALEAPHSAHFGRGLGPIVLDDVNCTGSERSLKECSGRNVGEHDCDHGEDASVICSGSFPVRLIGGLNLCVGRVELFHQGEWGTVCDDDWDMRDAAVVCRELDCGEALSAPHGAWFGEGAGPIWLNEVRCVGTEWHLHSCHHLGFRRHVCTHEEDASVICSGEILALTGQWQVRLVGGPGSCAGRVEVLYKDRWGTVCDDGWDLVDAAVVCRELGCGAPLLSPGNARYGPGSGPIWLDDVNCTGSEFTLRRCRSQPWGKHNCNHHEDASVICTGKWKRLSLSKPSSNSNIDEATATTTTTQSSRPTDESGLHNTLHVPEETTTTMTTQSARPTDESGLHSTLHVPEKLPLP</sequence>
<feature type="disulfide bond" evidence="9">
    <location>
        <begin position="377"/>
        <end position="438"/>
    </location>
</feature>
<dbReference type="GO" id="GO:0004252">
    <property type="term" value="F:serine-type endopeptidase activity"/>
    <property type="evidence" value="ECO:0007669"/>
    <property type="project" value="TreeGrafter"/>
</dbReference>
<organism evidence="13 14">
    <name type="scientific">Phrynocephalus forsythii</name>
    <dbReference type="NCBI Taxonomy" id="171643"/>
    <lineage>
        <taxon>Eukaryota</taxon>
        <taxon>Metazoa</taxon>
        <taxon>Chordata</taxon>
        <taxon>Craniata</taxon>
        <taxon>Vertebrata</taxon>
        <taxon>Euteleostomi</taxon>
        <taxon>Lepidosauria</taxon>
        <taxon>Squamata</taxon>
        <taxon>Bifurcata</taxon>
        <taxon>Unidentata</taxon>
        <taxon>Episquamata</taxon>
        <taxon>Toxicofera</taxon>
        <taxon>Iguania</taxon>
        <taxon>Acrodonta</taxon>
        <taxon>Agamidae</taxon>
        <taxon>Agaminae</taxon>
        <taxon>Phrynocephalus</taxon>
    </lineage>
</organism>
<feature type="domain" description="SRCR" evidence="12">
    <location>
        <begin position="339"/>
        <end position="439"/>
    </location>
</feature>
<feature type="disulfide bond" evidence="9">
    <location>
        <begin position="408"/>
        <end position="418"/>
    </location>
</feature>
<dbReference type="InterPro" id="IPR036772">
    <property type="entry name" value="SRCR-like_dom_sf"/>
</dbReference>
<dbReference type="PANTHER" id="PTHR48071:SF27">
    <property type="entry name" value="SCAVENGER RECEPTOR CYSTEINE-RICH TYPE 1 PROTEIN M130-LIKE"/>
    <property type="match status" value="1"/>
</dbReference>
<feature type="disulfide bond" evidence="9">
    <location>
        <begin position="60"/>
        <end position="124"/>
    </location>
</feature>
<feature type="disulfide bond" evidence="9">
    <location>
        <begin position="825"/>
        <end position="835"/>
    </location>
</feature>
<gene>
    <name evidence="13" type="ORF">JRQ81_005549</name>
</gene>
<dbReference type="OrthoDB" id="536948at2759"/>
<feature type="disulfide bond" evidence="9">
    <location>
        <begin position="162"/>
        <end position="226"/>
    </location>
</feature>
<evidence type="ECO:0000256" key="10">
    <source>
        <dbReference type="SAM" id="MobiDB-lite"/>
    </source>
</evidence>
<feature type="domain" description="SRCR" evidence="12">
    <location>
        <begin position="137"/>
        <end position="232"/>
    </location>
</feature>
<accession>A0A9Q0XIK7</accession>
<dbReference type="FunFam" id="3.10.250.10:FF:000007">
    <property type="entry name" value="Soluble scavenger receptor cysteine-rich domain-containing protein SSC5D"/>
    <property type="match status" value="4"/>
</dbReference>
<dbReference type="GO" id="GO:0005886">
    <property type="term" value="C:plasma membrane"/>
    <property type="evidence" value="ECO:0007669"/>
    <property type="project" value="TreeGrafter"/>
</dbReference>
<evidence type="ECO:0000256" key="9">
    <source>
        <dbReference type="PROSITE-ProRule" id="PRU00196"/>
    </source>
</evidence>
<feature type="disulfide bond" evidence="9">
    <location>
        <begin position="73"/>
        <end position="134"/>
    </location>
</feature>
<feature type="disulfide bond" evidence="9">
    <location>
        <begin position="689"/>
        <end position="750"/>
    </location>
</feature>
<evidence type="ECO:0000256" key="6">
    <source>
        <dbReference type="ARBA" id="ARBA00058074"/>
    </source>
</evidence>
<feature type="disulfide bond" evidence="9">
    <location>
        <begin position="571"/>
        <end position="635"/>
    </location>
</feature>
<feature type="disulfide bond" evidence="9">
    <location>
        <begin position="615"/>
        <end position="625"/>
    </location>
</feature>
<evidence type="ECO:0000256" key="2">
    <source>
        <dbReference type="ARBA" id="ARBA00022737"/>
    </source>
</evidence>
<evidence type="ECO:0000256" key="1">
    <source>
        <dbReference type="ARBA" id="ARBA00022729"/>
    </source>
</evidence>
<feature type="disulfide bond" evidence="9">
    <location>
        <begin position="482"/>
        <end position="543"/>
    </location>
</feature>
<evidence type="ECO:0000256" key="8">
    <source>
        <dbReference type="ARBA" id="ARBA00069168"/>
    </source>
</evidence>
<feature type="domain" description="SRCR" evidence="12">
    <location>
        <begin position="1083"/>
        <end position="1183"/>
    </location>
</feature>
<keyword evidence="1" id="KW-0732">Signal</keyword>
<evidence type="ECO:0000256" key="5">
    <source>
        <dbReference type="ARBA" id="ARBA00023180"/>
    </source>
</evidence>
<feature type="disulfide bond" evidence="9">
    <location>
        <begin position="996"/>
        <end position="1060"/>
    </location>
</feature>
<evidence type="ECO:0000313" key="14">
    <source>
        <dbReference type="Proteomes" id="UP001142489"/>
    </source>
</evidence>
<dbReference type="InterPro" id="IPR001190">
    <property type="entry name" value="SRCR"/>
</dbReference>
<comment type="function">
    <text evidence="6">Binds to extracellular matrix proteins. Binds to pathogen-associated molecular patterns (PAMPs) present on the cell walls of Gram-positive and Gram-negative bacteria and fungi, behaving as a pattern recognition receptor (PRR). Induces bacterial and fungal aggregation and subsequent inhibition of PAMP-induced cytokine release. Does not possess intrinsic bactericidal activity. May play a role in the innate defense and homeostasis of certain epithelial surfaces.</text>
</comment>
<feature type="disulfide bond" evidence="9">
    <location>
        <begin position="104"/>
        <end position="114"/>
    </location>
</feature>
<feature type="disulfide bond" evidence="9">
    <location>
        <begin position="364"/>
        <end position="428"/>
    </location>
</feature>
<dbReference type="FunFam" id="3.10.250.10:FF:000002">
    <property type="entry name" value="Scavenger receptor cysteine-rich type 1 protein M130"/>
    <property type="match status" value="2"/>
</dbReference>
<feature type="transmembrane region" description="Helical" evidence="11">
    <location>
        <begin position="5"/>
        <end position="23"/>
    </location>
</feature>
<evidence type="ECO:0000259" key="12">
    <source>
        <dbReference type="PROSITE" id="PS50287"/>
    </source>
</evidence>
<protein>
    <recommendedName>
        <fullName evidence="8">Soluble scavenger receptor cysteine-rich domain-containing protein SSC5D</fullName>
    </recommendedName>
</protein>
<feature type="disulfide bond" evidence="9">
    <location>
        <begin position="1152"/>
        <end position="1162"/>
    </location>
</feature>
<comment type="caution">
    <text evidence="13">The sequence shown here is derived from an EMBL/GenBank/DDBJ whole genome shotgun (WGS) entry which is preliminary data.</text>
</comment>
<keyword evidence="11" id="KW-1133">Transmembrane helix</keyword>
<dbReference type="GO" id="GO:0031638">
    <property type="term" value="P:zymogen activation"/>
    <property type="evidence" value="ECO:0007669"/>
    <property type="project" value="TreeGrafter"/>
</dbReference>
<dbReference type="FunFam" id="3.10.250.10:FF:000006">
    <property type="entry name" value="neurotrypsin isoform X2"/>
    <property type="match status" value="3"/>
</dbReference>
<feature type="disulfide bond" evidence="9">
    <location>
        <begin position="584"/>
        <end position="645"/>
    </location>
</feature>
<dbReference type="EMBL" id="JAPFRF010000012">
    <property type="protein sequence ID" value="KAJ7313821.1"/>
    <property type="molecule type" value="Genomic_DNA"/>
</dbReference>
<feature type="disulfide bond" evidence="9">
    <location>
        <begin position="469"/>
        <end position="533"/>
    </location>
</feature>
<feature type="disulfide bond" evidence="9">
    <location>
        <begin position="1040"/>
        <end position="1050"/>
    </location>
</feature>
<feature type="disulfide bond" evidence="9">
    <location>
        <begin position="1108"/>
        <end position="1172"/>
    </location>
</feature>
<feature type="disulfide bond" evidence="9">
    <location>
        <begin position="720"/>
        <end position="730"/>
    </location>
</feature>
<feature type="domain" description="SRCR" evidence="12">
    <location>
        <begin position="866"/>
        <end position="966"/>
    </location>
</feature>
<keyword evidence="11" id="KW-0472">Membrane</keyword>
<feature type="disulfide bond" evidence="9">
    <location>
        <begin position="781"/>
        <end position="845"/>
    </location>
</feature>
<keyword evidence="2" id="KW-0677">Repeat</keyword>
<feature type="domain" description="SRCR" evidence="12">
    <location>
        <begin position="651"/>
        <end position="751"/>
    </location>
</feature>
<evidence type="ECO:0000256" key="4">
    <source>
        <dbReference type="ARBA" id="ARBA00023170"/>
    </source>
</evidence>
<feature type="disulfide bond" evidence="9">
    <location>
        <begin position="904"/>
        <end position="965"/>
    </location>
</feature>
<evidence type="ECO:0000256" key="11">
    <source>
        <dbReference type="SAM" id="Phobius"/>
    </source>
</evidence>
<dbReference type="SUPFAM" id="SSF56487">
    <property type="entry name" value="SRCR-like"/>
    <property type="match status" value="11"/>
</dbReference>
<feature type="disulfide bond" evidence="9">
    <location>
        <begin position="1121"/>
        <end position="1182"/>
    </location>
</feature>
<keyword evidence="3 9" id="KW-1015">Disulfide bond</keyword>
<proteinExistence type="predicted"/>
<feature type="domain" description="SRCR" evidence="12">
    <location>
        <begin position="444"/>
        <end position="544"/>
    </location>
</feature>
<feature type="disulfide bond" evidence="9">
    <location>
        <begin position="206"/>
        <end position="216"/>
    </location>
</feature>
<feature type="compositionally biased region" description="Polar residues" evidence="10">
    <location>
        <begin position="1192"/>
        <end position="1201"/>
    </location>
</feature>
<dbReference type="PROSITE" id="PS00420">
    <property type="entry name" value="SRCR_1"/>
    <property type="match status" value="6"/>
</dbReference>
<comment type="caution">
    <text evidence="9">Lacks conserved residue(s) required for the propagation of feature annotation.</text>
</comment>
<dbReference type="Pfam" id="PF00530">
    <property type="entry name" value="SRCR"/>
    <property type="match status" value="11"/>
</dbReference>
<dbReference type="FunFam" id="3.10.250.10:FF:000009">
    <property type="entry name" value="WC1"/>
    <property type="match status" value="2"/>
</dbReference>
<feature type="disulfide bond" evidence="9">
    <location>
        <begin position="1009"/>
        <end position="1070"/>
    </location>
</feature>
<feature type="disulfide bond" evidence="9">
    <location>
        <begin position="513"/>
        <end position="523"/>
    </location>
</feature>
<evidence type="ECO:0000313" key="13">
    <source>
        <dbReference type="EMBL" id="KAJ7313821.1"/>
    </source>
</evidence>
<feature type="domain" description="SRCR" evidence="12">
    <location>
        <begin position="237"/>
        <end position="337"/>
    </location>
</feature>
<evidence type="ECO:0000256" key="7">
    <source>
        <dbReference type="ARBA" id="ARBA00064153"/>
    </source>
</evidence>
<dbReference type="SMART" id="SM00202">
    <property type="entry name" value="SR"/>
    <property type="match status" value="11"/>
</dbReference>
<dbReference type="AlphaFoldDB" id="A0A9Q0XIK7"/>
<reference evidence="13" key="1">
    <citation type="journal article" date="2023" name="DNA Res.">
        <title>Chromosome-level genome assembly of Phrynocephalus forsythii using third-generation DNA sequencing and Hi-C analysis.</title>
        <authorList>
            <person name="Qi Y."/>
            <person name="Zhao W."/>
            <person name="Zhao Y."/>
            <person name="Niu C."/>
            <person name="Cao S."/>
            <person name="Zhang Y."/>
        </authorList>
    </citation>
    <scope>NUCLEOTIDE SEQUENCE</scope>
    <source>
        <tissue evidence="13">Muscle</tissue>
    </source>
</reference>
<feature type="disulfide bond" evidence="9">
    <location>
        <begin position="306"/>
        <end position="316"/>
    </location>
</feature>
<keyword evidence="11" id="KW-0812">Transmembrane</keyword>
<feature type="domain" description="SRCR" evidence="12">
    <location>
        <begin position="971"/>
        <end position="1071"/>
    </location>
</feature>
<keyword evidence="4" id="KW-0675">Receptor</keyword>
<feature type="disulfide bond" evidence="9">
    <location>
        <begin position="891"/>
        <end position="955"/>
    </location>
</feature>
<feature type="domain" description="SRCR" evidence="12">
    <location>
        <begin position="754"/>
        <end position="856"/>
    </location>
</feature>
<dbReference type="Gene3D" id="3.10.250.10">
    <property type="entry name" value="SRCR-like domain"/>
    <property type="match status" value="11"/>
</dbReference>
<dbReference type="PROSITE" id="PS50287">
    <property type="entry name" value="SRCR_2"/>
    <property type="match status" value="11"/>
</dbReference>
<keyword evidence="14" id="KW-1185">Reference proteome</keyword>
<feature type="domain" description="SRCR" evidence="12">
    <location>
        <begin position="546"/>
        <end position="646"/>
    </location>
</feature>
<feature type="disulfide bond" evidence="9">
    <location>
        <begin position="676"/>
        <end position="740"/>
    </location>
</feature>
<keyword evidence="5" id="KW-0325">Glycoprotein</keyword>
<evidence type="ECO:0000256" key="3">
    <source>
        <dbReference type="ARBA" id="ARBA00023157"/>
    </source>
</evidence>
<feature type="domain" description="SRCR" evidence="12">
    <location>
        <begin position="35"/>
        <end position="135"/>
    </location>
</feature>
<feature type="region of interest" description="Disordered" evidence="10">
    <location>
        <begin position="1192"/>
        <end position="1261"/>
    </location>
</feature>
<feature type="disulfide bond" evidence="9">
    <location>
        <begin position="935"/>
        <end position="945"/>
    </location>
</feature>
<dbReference type="PRINTS" id="PR00258">
    <property type="entry name" value="SPERACTRCPTR"/>
</dbReference>
<feature type="disulfide bond" evidence="9">
    <location>
        <begin position="794"/>
        <end position="855"/>
    </location>
</feature>
<feature type="disulfide bond" evidence="9">
    <location>
        <begin position="262"/>
        <end position="326"/>
    </location>
</feature>
<name>A0A9Q0XIK7_9SAUR</name>
<comment type="subunit">
    <text evidence="7">Interacts with LGALS1 and laminin.</text>
</comment>